<proteinExistence type="predicted"/>
<dbReference type="AlphaFoldDB" id="A0A8D8VT42"/>
<dbReference type="EMBL" id="HBUF01083059">
    <property type="protein sequence ID" value="CAG6633573.1"/>
    <property type="molecule type" value="Transcribed_RNA"/>
</dbReference>
<reference evidence="1" key="1">
    <citation type="submission" date="2021-05" db="EMBL/GenBank/DDBJ databases">
        <authorList>
            <person name="Alioto T."/>
            <person name="Alioto T."/>
            <person name="Gomez Garrido J."/>
        </authorList>
    </citation>
    <scope>NUCLEOTIDE SEQUENCE</scope>
</reference>
<protein>
    <submittedName>
        <fullName evidence="1">Uncharacterized protein</fullName>
    </submittedName>
</protein>
<name>A0A8D8VT42_9HEMI</name>
<accession>A0A8D8VT42</accession>
<organism evidence="1">
    <name type="scientific">Cacopsylla melanoneura</name>
    <dbReference type="NCBI Taxonomy" id="428564"/>
    <lineage>
        <taxon>Eukaryota</taxon>
        <taxon>Metazoa</taxon>
        <taxon>Ecdysozoa</taxon>
        <taxon>Arthropoda</taxon>
        <taxon>Hexapoda</taxon>
        <taxon>Insecta</taxon>
        <taxon>Pterygota</taxon>
        <taxon>Neoptera</taxon>
        <taxon>Paraneoptera</taxon>
        <taxon>Hemiptera</taxon>
        <taxon>Sternorrhyncha</taxon>
        <taxon>Psylloidea</taxon>
        <taxon>Psyllidae</taxon>
        <taxon>Psyllinae</taxon>
        <taxon>Cacopsylla</taxon>
    </lineage>
</organism>
<evidence type="ECO:0000313" key="1">
    <source>
        <dbReference type="EMBL" id="CAG6633573.1"/>
    </source>
</evidence>
<sequence length="116" mass="13668">MPSRDTKRTDTKLIRISQGGETYRRDARGFYRARRRGTDFTESDEGGIYPRENRLSEFFFDDFGMCDFHTEVVALCKQNNRCRYIIQNVLHTEQILGMQILYVGKNNVGRYKNAEN</sequence>